<keyword evidence="1" id="KW-0732">Signal</keyword>
<feature type="signal peptide" evidence="1">
    <location>
        <begin position="1"/>
        <end position="20"/>
    </location>
</feature>
<dbReference type="EMBL" id="FXYE01000001">
    <property type="protein sequence ID" value="SMX31551.1"/>
    <property type="molecule type" value="Genomic_DNA"/>
</dbReference>
<accession>A0A238JLM7</accession>
<proteinExistence type="predicted"/>
<dbReference type="Proteomes" id="UP000202922">
    <property type="component" value="Unassembled WGS sequence"/>
</dbReference>
<dbReference type="AlphaFoldDB" id="A0A238JLM7"/>
<dbReference type="InterPro" id="IPR032347">
    <property type="entry name" value="DUF4864"/>
</dbReference>
<evidence type="ECO:0000313" key="3">
    <source>
        <dbReference type="Proteomes" id="UP000202922"/>
    </source>
</evidence>
<evidence type="ECO:0000256" key="1">
    <source>
        <dbReference type="SAM" id="SignalP"/>
    </source>
</evidence>
<feature type="chain" id="PRO_5013076671" description="DUF4864 domain-containing protein" evidence="1">
    <location>
        <begin position="21"/>
        <end position="134"/>
    </location>
</feature>
<name>A0A238JLM7_9RHOB</name>
<dbReference type="RefSeq" id="WP_235823708.1">
    <property type="nucleotide sequence ID" value="NZ_FXYE01000001.1"/>
</dbReference>
<dbReference type="Pfam" id="PF16156">
    <property type="entry name" value="DUF4864"/>
    <property type="match status" value="1"/>
</dbReference>
<evidence type="ECO:0000313" key="2">
    <source>
        <dbReference type="EMBL" id="SMX31551.1"/>
    </source>
</evidence>
<keyword evidence="3" id="KW-1185">Reference proteome</keyword>
<reference evidence="3" key="1">
    <citation type="submission" date="2017-05" db="EMBL/GenBank/DDBJ databases">
        <authorList>
            <person name="Rodrigo-Torres L."/>
            <person name="Arahal R. D."/>
            <person name="Lucena T."/>
        </authorList>
    </citation>
    <scope>NUCLEOTIDE SEQUENCE [LARGE SCALE GENOMIC DNA]</scope>
    <source>
        <strain evidence="3">CECT 8621</strain>
    </source>
</reference>
<protein>
    <recommendedName>
        <fullName evidence="4">DUF4864 domain-containing protein</fullName>
    </recommendedName>
</protein>
<evidence type="ECO:0008006" key="4">
    <source>
        <dbReference type="Google" id="ProtNLM"/>
    </source>
</evidence>
<sequence length="134" mass="14945">MRTFILPVFAVAAFVAPAFAQQESTVIEGVIRDQISAFQADDFERAFTFASPMIRGLFGTSENFGRMVKQGYPMVWRPGELRFLGLDGVGSLRSQRVMITDQEGRVHILQYDMIPSADGWQINGVQIVKEELGA</sequence>
<gene>
    <name evidence="2" type="ORF">COL8621_00506</name>
</gene>
<organism evidence="2 3">
    <name type="scientific">Actibacterium lipolyticum</name>
    <dbReference type="NCBI Taxonomy" id="1524263"/>
    <lineage>
        <taxon>Bacteria</taxon>
        <taxon>Pseudomonadati</taxon>
        <taxon>Pseudomonadota</taxon>
        <taxon>Alphaproteobacteria</taxon>
        <taxon>Rhodobacterales</taxon>
        <taxon>Roseobacteraceae</taxon>
        <taxon>Actibacterium</taxon>
    </lineage>
</organism>